<reference evidence="3 4" key="1">
    <citation type="journal article" date="2016" name="Nat. Commun.">
        <title>Thousands of microbial genomes shed light on interconnected biogeochemical processes in an aquifer system.</title>
        <authorList>
            <person name="Anantharaman K."/>
            <person name="Brown C.T."/>
            <person name="Hug L.A."/>
            <person name="Sharon I."/>
            <person name="Castelle C.J."/>
            <person name="Probst A.J."/>
            <person name="Thomas B.C."/>
            <person name="Singh A."/>
            <person name="Wilkins M.J."/>
            <person name="Karaoz U."/>
            <person name="Brodie E.L."/>
            <person name="Williams K.H."/>
            <person name="Hubbard S.S."/>
            <person name="Banfield J.F."/>
        </authorList>
    </citation>
    <scope>NUCLEOTIDE SEQUENCE [LARGE SCALE GENOMIC DNA]</scope>
</reference>
<evidence type="ECO:0000313" key="4">
    <source>
        <dbReference type="Proteomes" id="UP000179281"/>
    </source>
</evidence>
<gene>
    <name evidence="3" type="ORF">A3G64_03135</name>
</gene>
<dbReference type="Pfam" id="PF12666">
    <property type="entry name" value="PrgI"/>
    <property type="match status" value="1"/>
</dbReference>
<proteinExistence type="predicted"/>
<dbReference type="STRING" id="1798653.A3G64_03135"/>
<keyword evidence="2" id="KW-1133">Transmembrane helix</keyword>
<name>A0A1G2CLR8_9BACT</name>
<dbReference type="InterPro" id="IPR024414">
    <property type="entry name" value="Uncharacterised_PrgI"/>
</dbReference>
<comment type="caution">
    <text evidence="3">The sequence shown here is derived from an EMBL/GenBank/DDBJ whole genome shotgun (WGS) entry which is preliminary data.</text>
</comment>
<evidence type="ECO:0008006" key="5">
    <source>
        <dbReference type="Google" id="ProtNLM"/>
    </source>
</evidence>
<feature type="transmembrane region" description="Helical" evidence="2">
    <location>
        <begin position="24"/>
        <end position="41"/>
    </location>
</feature>
<evidence type="ECO:0000256" key="2">
    <source>
        <dbReference type="SAM" id="Phobius"/>
    </source>
</evidence>
<keyword evidence="2" id="KW-0812">Transmembrane</keyword>
<organism evidence="3 4">
    <name type="scientific">Candidatus Liptonbacteria bacterium RIFCSPLOWO2_12_FULL_60_15</name>
    <dbReference type="NCBI Taxonomy" id="1798653"/>
    <lineage>
        <taxon>Bacteria</taxon>
        <taxon>Candidatus Liptoniibacteriota</taxon>
    </lineage>
</organism>
<accession>A0A1G2CLR8</accession>
<keyword evidence="2" id="KW-0472">Membrane</keyword>
<evidence type="ECO:0000256" key="1">
    <source>
        <dbReference type="SAM" id="MobiDB-lite"/>
    </source>
</evidence>
<dbReference type="EMBL" id="MHLD01000028">
    <property type="protein sequence ID" value="OGZ02177.1"/>
    <property type="molecule type" value="Genomic_DNA"/>
</dbReference>
<evidence type="ECO:0000313" key="3">
    <source>
        <dbReference type="EMBL" id="OGZ02177.1"/>
    </source>
</evidence>
<dbReference type="Proteomes" id="UP000179281">
    <property type="component" value="Unassembled WGS sequence"/>
</dbReference>
<feature type="region of interest" description="Disordered" evidence="1">
    <location>
        <begin position="163"/>
        <end position="194"/>
    </location>
</feature>
<sequence>MQFQVPQFIETEDKIVGPLTLRQFLYLAGAGGIAFFFFFFIQTWLWVVATVFLGVIGAALAFLRINGRPLPVLLRAALAYYWKPRLFLWQREKGMAKTELPELESEKRPKTTLGERLASLTLRRSGLAVGDKLKGLLEKLQTSRTPIPKRESVSHRLWRATAKSGVPQDAVSPAESGDARAPITPRSLAPEAKKERLETLRTITGAPQVAKRVDYR</sequence>
<protein>
    <recommendedName>
        <fullName evidence="5">PrgI family protein</fullName>
    </recommendedName>
</protein>
<feature type="transmembrane region" description="Helical" evidence="2">
    <location>
        <begin position="47"/>
        <end position="65"/>
    </location>
</feature>
<dbReference type="AlphaFoldDB" id="A0A1G2CLR8"/>